<evidence type="ECO:0000313" key="2">
    <source>
        <dbReference type="EMBL" id="AEM38365.1"/>
    </source>
</evidence>
<dbReference type="GeneID" id="11140141"/>
<gene>
    <name evidence="2" type="ordered locus">Pyrfu_0494</name>
</gene>
<dbReference type="RefSeq" id="WP_014026042.1">
    <property type="nucleotide sequence ID" value="NC_015931.1"/>
</dbReference>
<dbReference type="EMBL" id="CP002838">
    <property type="protein sequence ID" value="AEM38365.1"/>
    <property type="molecule type" value="Genomic_DNA"/>
</dbReference>
<organism evidence="2 3">
    <name type="scientific">Pyrolobus fumarii (strain DSM 11204 / 1A)</name>
    <dbReference type="NCBI Taxonomy" id="694429"/>
    <lineage>
        <taxon>Archaea</taxon>
        <taxon>Thermoproteota</taxon>
        <taxon>Thermoprotei</taxon>
        <taxon>Desulfurococcales</taxon>
        <taxon>Pyrodictiaceae</taxon>
        <taxon>Pyrolobus</taxon>
    </lineage>
</organism>
<evidence type="ECO:0000256" key="1">
    <source>
        <dbReference type="ARBA" id="ARBA00001936"/>
    </source>
</evidence>
<evidence type="ECO:0000313" key="3">
    <source>
        <dbReference type="Proteomes" id="UP000001037"/>
    </source>
</evidence>
<comment type="cofactor">
    <cofactor evidence="1">
        <name>Mn(2+)</name>
        <dbReference type="ChEBI" id="CHEBI:29035"/>
    </cofactor>
</comment>
<dbReference type="InterPro" id="IPR011604">
    <property type="entry name" value="PDDEXK-like_dom_sf"/>
</dbReference>
<dbReference type="InParanoid" id="G0EGJ1"/>
<keyword evidence="3" id="KW-1185">Reference proteome</keyword>
<proteinExistence type="predicted"/>
<name>G0EGJ1_PYRF1</name>
<dbReference type="Gene3D" id="3.90.320.10">
    <property type="match status" value="1"/>
</dbReference>
<reference evidence="2 3" key="1">
    <citation type="journal article" date="2011" name="Stand. Genomic Sci.">
        <title>Complete genome sequence of the hyperthermophilic chemolithoautotroph Pyrolobus fumarii type strain (1A).</title>
        <authorList>
            <person name="Anderson I."/>
            <person name="Goker M."/>
            <person name="Nolan M."/>
            <person name="Lucas S."/>
            <person name="Hammon N."/>
            <person name="Deshpande S."/>
            <person name="Cheng J.F."/>
            <person name="Tapia R."/>
            <person name="Han C."/>
            <person name="Goodwin L."/>
            <person name="Pitluck S."/>
            <person name="Huntemann M."/>
            <person name="Liolios K."/>
            <person name="Ivanova N."/>
            <person name="Pagani I."/>
            <person name="Mavromatis K."/>
            <person name="Ovchinikova G."/>
            <person name="Pati A."/>
            <person name="Chen A."/>
            <person name="Palaniappan K."/>
            <person name="Land M."/>
            <person name="Hauser L."/>
            <person name="Brambilla E.M."/>
            <person name="Huber H."/>
            <person name="Yasawong M."/>
            <person name="Rohde M."/>
            <person name="Spring S."/>
            <person name="Abt B."/>
            <person name="Sikorski J."/>
            <person name="Wirth R."/>
            <person name="Detter J.C."/>
            <person name="Woyke T."/>
            <person name="Bristow J."/>
            <person name="Eisen J.A."/>
            <person name="Markowitz V."/>
            <person name="Hugenholtz P."/>
            <person name="Kyrpides N.C."/>
            <person name="Klenk H.P."/>
            <person name="Lapidus A."/>
        </authorList>
    </citation>
    <scope>NUCLEOTIDE SEQUENCE [LARGE SCALE GENOMIC DNA]</scope>
    <source>
        <strain evidence="3">DSM 11204 / 1A</strain>
    </source>
</reference>
<accession>G0EGJ1</accession>
<dbReference type="HOGENOM" id="CLU_126922_0_0_2"/>
<sequence>MGVCCGVVGCFGRFGGGVVKEFVWCPVAAWLSVNLGVSPPVTPRMLEGVEGHSRVLEVLHGLGFGDARLLPPLASRRWPIVVAPDAYSPSRGALLEVKWVARIDSRLYRVQALLYGVVARENGLRVERVGLVDAHRGRVLWFELDWGSFSIVERLVERVLETVSRPLPPPVTQPPEKCLACRWRRWCPERSV</sequence>
<protein>
    <submittedName>
        <fullName evidence="2">CRISPR-associated protein Cas4</fullName>
    </submittedName>
</protein>
<dbReference type="Proteomes" id="UP000001037">
    <property type="component" value="Chromosome"/>
</dbReference>
<dbReference type="AlphaFoldDB" id="G0EGJ1"/>
<dbReference type="eggNOG" id="arCOG00786">
    <property type="taxonomic scope" value="Archaea"/>
</dbReference>
<dbReference type="STRING" id="694429.Pyrfu_0494"/>
<dbReference type="OrthoDB" id="386981at2157"/>
<dbReference type="KEGG" id="pfm:Pyrfu_0494"/>